<dbReference type="Gene3D" id="1.25.40.10">
    <property type="entry name" value="Tetratricopeptide repeat domain"/>
    <property type="match status" value="1"/>
</dbReference>
<protein>
    <submittedName>
        <fullName evidence="2">Helix-turn-helix domain-containing protein</fullName>
    </submittedName>
</protein>
<dbReference type="InterPro" id="IPR011990">
    <property type="entry name" value="TPR-like_helical_dom_sf"/>
</dbReference>
<dbReference type="Proteomes" id="UP001220478">
    <property type="component" value="Chromosome"/>
</dbReference>
<evidence type="ECO:0000313" key="3">
    <source>
        <dbReference type="Proteomes" id="UP001220478"/>
    </source>
</evidence>
<sequence>MNNREKFKAIRKQRKLSLKALGKLAGSATSISDFENGHTNLSNDVLFKLLGYMMVEINEFFEWKDFRDKDFYLVSQQIEDALRLKDIPALSNIKNRLEELSRKNEQYIYLIISLVLEVIICKLKQKAVEQAVIHQLSDYFFSLEYWTNLDVGLLGNIVPYFTTEALIIFTDTIMSSIPQSLKNNLDRIKIDTVLNCLYVFIERKEICAGRNLLQLLFSKKYPTYFLFEKLYLYELQSMYDYLQGKKEQAIKTHEAILTTLNLIISPEKMNEWDSCFRKITALSSNEVDNSTPHPMPPK</sequence>
<dbReference type="InterPro" id="IPR010057">
    <property type="entry name" value="Transcription_activator_Rgg_C"/>
</dbReference>
<dbReference type="PANTHER" id="PTHR37038">
    <property type="entry name" value="TRANSCRIPTIONAL REGULATOR-RELATED"/>
    <property type="match status" value="1"/>
</dbReference>
<dbReference type="InterPro" id="IPR001387">
    <property type="entry name" value="Cro/C1-type_HTH"/>
</dbReference>
<evidence type="ECO:0000313" key="2">
    <source>
        <dbReference type="EMBL" id="WEG36145.1"/>
    </source>
</evidence>
<name>A0ABY8C614_9FIRM</name>
<dbReference type="SUPFAM" id="SSF47413">
    <property type="entry name" value="lambda repressor-like DNA-binding domains"/>
    <property type="match status" value="1"/>
</dbReference>
<dbReference type="NCBIfam" id="TIGR01716">
    <property type="entry name" value="RGG_Cterm"/>
    <property type="match status" value="1"/>
</dbReference>
<dbReference type="CDD" id="cd00093">
    <property type="entry name" value="HTH_XRE"/>
    <property type="match status" value="1"/>
</dbReference>
<accession>A0ABY8C614</accession>
<dbReference type="Pfam" id="PF21259">
    <property type="entry name" value="Rgg_C"/>
    <property type="match status" value="1"/>
</dbReference>
<keyword evidence="3" id="KW-1185">Reference proteome</keyword>
<feature type="domain" description="HTH cro/C1-type" evidence="1">
    <location>
        <begin position="7"/>
        <end position="60"/>
    </location>
</feature>
<organism evidence="2 3">
    <name type="scientific">Amygdalobacter indicium</name>
    <dbReference type="NCBI Taxonomy" id="3029272"/>
    <lineage>
        <taxon>Bacteria</taxon>
        <taxon>Bacillati</taxon>
        <taxon>Bacillota</taxon>
        <taxon>Clostridia</taxon>
        <taxon>Eubacteriales</taxon>
        <taxon>Oscillospiraceae</taxon>
        <taxon>Amygdalobacter</taxon>
    </lineage>
</organism>
<gene>
    <name evidence="2" type="ORF">PYS61_02965</name>
</gene>
<dbReference type="PROSITE" id="PS50943">
    <property type="entry name" value="HTH_CROC1"/>
    <property type="match status" value="1"/>
</dbReference>
<dbReference type="EMBL" id="CP118868">
    <property type="protein sequence ID" value="WEG36145.1"/>
    <property type="molecule type" value="Genomic_DNA"/>
</dbReference>
<dbReference type="Pfam" id="PF01381">
    <property type="entry name" value="HTH_3"/>
    <property type="match status" value="1"/>
</dbReference>
<proteinExistence type="predicted"/>
<dbReference type="SMART" id="SM00530">
    <property type="entry name" value="HTH_XRE"/>
    <property type="match status" value="1"/>
</dbReference>
<dbReference type="InterPro" id="IPR053163">
    <property type="entry name" value="HTH-type_regulator_Rgg"/>
</dbReference>
<evidence type="ECO:0000259" key="1">
    <source>
        <dbReference type="PROSITE" id="PS50943"/>
    </source>
</evidence>
<dbReference type="InterPro" id="IPR010982">
    <property type="entry name" value="Lambda_DNA-bd_dom_sf"/>
</dbReference>
<dbReference type="RefSeq" id="WP_315572166.1">
    <property type="nucleotide sequence ID" value="NZ_CP118868.1"/>
</dbReference>
<reference evidence="2 3" key="1">
    <citation type="submission" date="2023-02" db="EMBL/GenBank/DDBJ databases">
        <title>Novel Oscillospiraceae bacterial genomes.</title>
        <authorList>
            <person name="Srinivasan S."/>
            <person name="Austin M.N."/>
            <person name="Fiedler T.L."/>
            <person name="Strenk S.M."/>
            <person name="Agnew K.J."/>
            <person name="Nagana Gowda G.A."/>
            <person name="Raftery D."/>
            <person name="Beamer M.A."/>
            <person name="Achilles S.L."/>
            <person name="Wiesenfeld H.C."/>
            <person name="Fredricks D.N."/>
            <person name="Hillier S.L."/>
        </authorList>
    </citation>
    <scope>NUCLEOTIDE SEQUENCE [LARGE SCALE GENOMIC DNA]</scope>
    <source>
        <strain evidence="2 3">CHIC02 1186E3-8</strain>
    </source>
</reference>